<comment type="caution">
    <text evidence="1">The sequence shown here is derived from an EMBL/GenBank/DDBJ whole genome shotgun (WGS) entry which is preliminary data.</text>
</comment>
<reference evidence="1" key="2">
    <citation type="journal article" date="2023" name="IMA Fungus">
        <title>Comparative genomic study of the Penicillium genus elucidates a diverse pangenome and 15 lateral gene transfer events.</title>
        <authorList>
            <person name="Petersen C."/>
            <person name="Sorensen T."/>
            <person name="Nielsen M.R."/>
            <person name="Sondergaard T.E."/>
            <person name="Sorensen J.L."/>
            <person name="Fitzpatrick D.A."/>
            <person name="Frisvad J.C."/>
            <person name="Nielsen K.L."/>
        </authorList>
    </citation>
    <scope>NUCLEOTIDE SEQUENCE</scope>
    <source>
        <strain evidence="1">IBT 16849</strain>
    </source>
</reference>
<accession>A0A9W9J5V3</accession>
<evidence type="ECO:0000313" key="2">
    <source>
        <dbReference type="Proteomes" id="UP001150879"/>
    </source>
</evidence>
<dbReference type="EMBL" id="JAPQKP010000005">
    <property type="protein sequence ID" value="KAJ5188191.1"/>
    <property type="molecule type" value="Genomic_DNA"/>
</dbReference>
<name>A0A9W9J5V3_9EURO</name>
<keyword evidence="2" id="KW-1185">Reference proteome</keyword>
<organism evidence="1 2">
    <name type="scientific">Penicillium cf. griseofulvum</name>
    <dbReference type="NCBI Taxonomy" id="2972120"/>
    <lineage>
        <taxon>Eukaryota</taxon>
        <taxon>Fungi</taxon>
        <taxon>Dikarya</taxon>
        <taxon>Ascomycota</taxon>
        <taxon>Pezizomycotina</taxon>
        <taxon>Eurotiomycetes</taxon>
        <taxon>Eurotiomycetidae</taxon>
        <taxon>Eurotiales</taxon>
        <taxon>Aspergillaceae</taxon>
        <taxon>Penicillium</taxon>
    </lineage>
</organism>
<sequence length="223" mass="25999">MNGKPPRMNAVLTFDQLLEECQDRFSDPEEALREAVYLQPFRYDDFWYLQGLMIYKHISWQLYALRNIPPGKRRLLGLGCQEVFSPPYKIGDPEDASNMPKYWKVMRNFRYSSKGTFKPHTIISCISDTAVNNTHQGLTTNELIAIVNTMLIRVNHAPFLNCNFHPVHRRGELFKTFYDGKSLALQHSQLWTFENPLTACACRDVRSVQPKPTGWSRELYSLY</sequence>
<evidence type="ECO:0000313" key="1">
    <source>
        <dbReference type="EMBL" id="KAJ5188191.1"/>
    </source>
</evidence>
<protein>
    <submittedName>
        <fullName evidence="1">Uncharacterized protein</fullName>
    </submittedName>
</protein>
<dbReference type="OrthoDB" id="4453902at2759"/>
<gene>
    <name evidence="1" type="ORF">N7472_007205</name>
</gene>
<proteinExistence type="predicted"/>
<dbReference type="AlphaFoldDB" id="A0A9W9J5V3"/>
<dbReference type="Proteomes" id="UP001150879">
    <property type="component" value="Unassembled WGS sequence"/>
</dbReference>
<reference evidence="1" key="1">
    <citation type="submission" date="2022-11" db="EMBL/GenBank/DDBJ databases">
        <authorList>
            <person name="Petersen C."/>
        </authorList>
    </citation>
    <scope>NUCLEOTIDE SEQUENCE</scope>
    <source>
        <strain evidence="1">IBT 16849</strain>
    </source>
</reference>